<feature type="region of interest" description="Disordered" evidence="1">
    <location>
        <begin position="1"/>
        <end position="23"/>
    </location>
</feature>
<feature type="region of interest" description="Disordered" evidence="1">
    <location>
        <begin position="256"/>
        <end position="295"/>
    </location>
</feature>
<evidence type="ECO:0000313" key="2">
    <source>
        <dbReference type="EMBL" id="GAA0158499.1"/>
    </source>
</evidence>
<evidence type="ECO:0000256" key="1">
    <source>
        <dbReference type="SAM" id="MobiDB-lite"/>
    </source>
</evidence>
<proteinExistence type="predicted"/>
<feature type="region of interest" description="Disordered" evidence="1">
    <location>
        <begin position="167"/>
        <end position="204"/>
    </location>
</feature>
<gene>
    <name evidence="2" type="ORF">LIER_15507</name>
</gene>
<feature type="compositionally biased region" description="Polar residues" evidence="1">
    <location>
        <begin position="108"/>
        <end position="120"/>
    </location>
</feature>
<name>A0AAV3Q466_LITER</name>
<keyword evidence="3" id="KW-1185">Reference proteome</keyword>
<feature type="compositionally biased region" description="Low complexity" evidence="1">
    <location>
        <begin position="121"/>
        <end position="131"/>
    </location>
</feature>
<feature type="compositionally biased region" description="Basic and acidic residues" evidence="1">
    <location>
        <begin position="1"/>
        <end position="21"/>
    </location>
</feature>
<organism evidence="2 3">
    <name type="scientific">Lithospermum erythrorhizon</name>
    <name type="common">Purple gromwell</name>
    <name type="synonym">Lithospermum officinale var. erythrorhizon</name>
    <dbReference type="NCBI Taxonomy" id="34254"/>
    <lineage>
        <taxon>Eukaryota</taxon>
        <taxon>Viridiplantae</taxon>
        <taxon>Streptophyta</taxon>
        <taxon>Embryophyta</taxon>
        <taxon>Tracheophyta</taxon>
        <taxon>Spermatophyta</taxon>
        <taxon>Magnoliopsida</taxon>
        <taxon>eudicotyledons</taxon>
        <taxon>Gunneridae</taxon>
        <taxon>Pentapetalae</taxon>
        <taxon>asterids</taxon>
        <taxon>lamiids</taxon>
        <taxon>Boraginales</taxon>
        <taxon>Boraginaceae</taxon>
        <taxon>Boraginoideae</taxon>
        <taxon>Lithospermeae</taxon>
        <taxon>Lithospermum</taxon>
    </lineage>
</organism>
<protein>
    <submittedName>
        <fullName evidence="2">Uncharacterized protein</fullName>
    </submittedName>
</protein>
<comment type="caution">
    <text evidence="2">The sequence shown here is derived from an EMBL/GenBank/DDBJ whole genome shotgun (WGS) entry which is preliminary data.</text>
</comment>
<sequence length="324" mass="36803">MDLSEDTKVSPKRGETSKVEPGELLEEGWFFGNLLDRKTRTMSRCFSDPCPSSKVSQETLVGKSYEETYSSINKLVFSGDGRDGEVVATPPQPHPPRPSLMRTPSMPSPNRSKSSKEVAQTSNTTTTTNNNRLQRTPSLPAMDMDMDNFEDEESDYSMGRLIRQASLGQSRTLPPRQNPPKKLIPSTIPKQQYPRRKPEQEGAIQRIRQQHIWKKETNENGLANLETDKVKDFKGSGIDSPMKEIKILPKLQELKITEEDEEEEEEEDSNESIKVRKSYVPESRRLERTTSASPVLDSISSLRKSDDMKEQLKFWARAVASNVR</sequence>
<dbReference type="Proteomes" id="UP001454036">
    <property type="component" value="Unassembled WGS sequence"/>
</dbReference>
<dbReference type="PANTHER" id="PTHR33785">
    <property type="entry name" value="OS06G0550800 PROTEIN"/>
    <property type="match status" value="1"/>
</dbReference>
<evidence type="ECO:0000313" key="3">
    <source>
        <dbReference type="Proteomes" id="UP001454036"/>
    </source>
</evidence>
<dbReference type="PANTHER" id="PTHR33785:SF5">
    <property type="entry name" value="SERINE_ARGININE REPETITIVE MATRIX PROTEIN"/>
    <property type="match status" value="1"/>
</dbReference>
<dbReference type="EMBL" id="BAABME010003363">
    <property type="protein sequence ID" value="GAA0158499.1"/>
    <property type="molecule type" value="Genomic_DNA"/>
</dbReference>
<accession>A0AAV3Q466</accession>
<feature type="region of interest" description="Disordered" evidence="1">
    <location>
        <begin position="76"/>
        <end position="146"/>
    </location>
</feature>
<reference evidence="2 3" key="1">
    <citation type="submission" date="2024-01" db="EMBL/GenBank/DDBJ databases">
        <title>The complete chloroplast genome sequence of Lithospermum erythrorhizon: insights into the phylogenetic relationship among Boraginaceae species and the maternal lineages of purple gromwells.</title>
        <authorList>
            <person name="Okada T."/>
            <person name="Watanabe K."/>
        </authorList>
    </citation>
    <scope>NUCLEOTIDE SEQUENCE [LARGE SCALE GENOMIC DNA]</scope>
</reference>
<feature type="compositionally biased region" description="Acidic residues" evidence="1">
    <location>
        <begin position="258"/>
        <end position="270"/>
    </location>
</feature>
<dbReference type="AlphaFoldDB" id="A0AAV3Q466"/>